<dbReference type="Proteomes" id="UP000663879">
    <property type="component" value="Unassembled WGS sequence"/>
</dbReference>
<protein>
    <submittedName>
        <fullName evidence="1">Uncharacterized protein</fullName>
    </submittedName>
</protein>
<comment type="caution">
    <text evidence="1">The sequence shown here is derived from an EMBL/GenBank/DDBJ whole genome shotgun (WGS) entry which is preliminary data.</text>
</comment>
<reference evidence="1" key="1">
    <citation type="submission" date="2021-02" db="EMBL/GenBank/DDBJ databases">
        <authorList>
            <person name="Nowell W R."/>
        </authorList>
    </citation>
    <scope>NUCLEOTIDE SEQUENCE</scope>
    <source>
        <strain evidence="1">Ploen Becks lab</strain>
    </source>
</reference>
<dbReference type="AlphaFoldDB" id="A0A813Z9V5"/>
<name>A0A813Z9V5_9BILA</name>
<sequence>MLRALMRDNNSTRWSFGLKFVQISKNNSYHSTIQCTPYYVTLGRIVKLGLSGCNILRELLDKLSTEEDIEKI</sequence>
<dbReference type="Gene3D" id="3.30.420.10">
    <property type="entry name" value="Ribonuclease H-like superfamily/Ribonuclease H"/>
    <property type="match status" value="1"/>
</dbReference>
<evidence type="ECO:0000313" key="1">
    <source>
        <dbReference type="EMBL" id="CAF0896346.1"/>
    </source>
</evidence>
<proteinExistence type="predicted"/>
<gene>
    <name evidence="1" type="ORF">OXX778_LOCUS11172</name>
</gene>
<dbReference type="InterPro" id="IPR036397">
    <property type="entry name" value="RNaseH_sf"/>
</dbReference>
<dbReference type="EMBL" id="CAJNOC010001860">
    <property type="protein sequence ID" value="CAF0896346.1"/>
    <property type="molecule type" value="Genomic_DNA"/>
</dbReference>
<keyword evidence="2" id="KW-1185">Reference proteome</keyword>
<dbReference type="GO" id="GO:0003676">
    <property type="term" value="F:nucleic acid binding"/>
    <property type="evidence" value="ECO:0007669"/>
    <property type="project" value="InterPro"/>
</dbReference>
<dbReference type="OrthoDB" id="2499658at2759"/>
<organism evidence="1 2">
    <name type="scientific">Brachionus calyciflorus</name>
    <dbReference type="NCBI Taxonomy" id="104777"/>
    <lineage>
        <taxon>Eukaryota</taxon>
        <taxon>Metazoa</taxon>
        <taxon>Spiralia</taxon>
        <taxon>Gnathifera</taxon>
        <taxon>Rotifera</taxon>
        <taxon>Eurotatoria</taxon>
        <taxon>Monogononta</taxon>
        <taxon>Pseudotrocha</taxon>
        <taxon>Ploima</taxon>
        <taxon>Brachionidae</taxon>
        <taxon>Brachionus</taxon>
    </lineage>
</organism>
<evidence type="ECO:0000313" key="2">
    <source>
        <dbReference type="Proteomes" id="UP000663879"/>
    </source>
</evidence>
<accession>A0A813Z9V5</accession>